<feature type="compositionally biased region" description="Pro residues" evidence="1">
    <location>
        <begin position="530"/>
        <end position="539"/>
    </location>
</feature>
<name>A0A422NPN5_9TRYP</name>
<feature type="compositionally biased region" description="Basic and acidic residues" evidence="1">
    <location>
        <begin position="481"/>
        <end position="492"/>
    </location>
</feature>
<feature type="region of interest" description="Disordered" evidence="1">
    <location>
        <begin position="576"/>
        <end position="598"/>
    </location>
</feature>
<dbReference type="OrthoDB" id="273913at2759"/>
<dbReference type="GeneID" id="40320973"/>
<reference evidence="2 3" key="1">
    <citation type="journal article" date="2018" name="BMC Genomics">
        <title>Genomic comparison of Trypanosoma conorhini and Trypanosoma rangeli to Trypanosoma cruzi strains of high and low virulence.</title>
        <authorList>
            <person name="Bradwell K.R."/>
            <person name="Koparde V.N."/>
            <person name="Matveyev A.V."/>
            <person name="Serrano M.G."/>
            <person name="Alves J.M."/>
            <person name="Parikh H."/>
            <person name="Huang B."/>
            <person name="Lee V."/>
            <person name="Espinosa-Alvarez O."/>
            <person name="Ortiz P.A."/>
            <person name="Costa-Martins A.G."/>
            <person name="Teixeira M.M."/>
            <person name="Buck G.A."/>
        </authorList>
    </citation>
    <scope>NUCLEOTIDE SEQUENCE [LARGE SCALE GENOMIC DNA]</scope>
    <source>
        <strain evidence="2 3">025E</strain>
    </source>
</reference>
<evidence type="ECO:0000313" key="3">
    <source>
        <dbReference type="Proteomes" id="UP000284403"/>
    </source>
</evidence>
<proteinExistence type="predicted"/>
<protein>
    <submittedName>
        <fullName evidence="2">Uncharacterized protein</fullName>
    </submittedName>
</protein>
<feature type="region of interest" description="Disordered" evidence="1">
    <location>
        <begin position="481"/>
        <end position="557"/>
    </location>
</feature>
<organism evidence="2 3">
    <name type="scientific">Trypanosoma conorhini</name>
    <dbReference type="NCBI Taxonomy" id="83891"/>
    <lineage>
        <taxon>Eukaryota</taxon>
        <taxon>Discoba</taxon>
        <taxon>Euglenozoa</taxon>
        <taxon>Kinetoplastea</taxon>
        <taxon>Metakinetoplastina</taxon>
        <taxon>Trypanosomatida</taxon>
        <taxon>Trypanosomatidae</taxon>
        <taxon>Trypanosoma</taxon>
    </lineage>
</organism>
<comment type="caution">
    <text evidence="2">The sequence shown here is derived from an EMBL/GenBank/DDBJ whole genome shotgun (WGS) entry which is preliminary data.</text>
</comment>
<dbReference type="EMBL" id="MKKU01000565">
    <property type="protein sequence ID" value="RNF07467.1"/>
    <property type="molecule type" value="Genomic_DNA"/>
</dbReference>
<dbReference type="Proteomes" id="UP000284403">
    <property type="component" value="Unassembled WGS sequence"/>
</dbReference>
<feature type="compositionally biased region" description="Low complexity" evidence="1">
    <location>
        <begin position="540"/>
        <end position="554"/>
    </location>
</feature>
<accession>A0A422NPN5</accession>
<dbReference type="RefSeq" id="XP_029225662.1">
    <property type="nucleotide sequence ID" value="XM_029374228.1"/>
</dbReference>
<keyword evidence="3" id="KW-1185">Reference proteome</keyword>
<feature type="compositionally biased region" description="Low complexity" evidence="1">
    <location>
        <begin position="494"/>
        <end position="503"/>
    </location>
</feature>
<dbReference type="AlphaFoldDB" id="A0A422NPN5"/>
<evidence type="ECO:0000313" key="2">
    <source>
        <dbReference type="EMBL" id="RNF07467.1"/>
    </source>
</evidence>
<evidence type="ECO:0000256" key="1">
    <source>
        <dbReference type="SAM" id="MobiDB-lite"/>
    </source>
</evidence>
<gene>
    <name evidence="2" type="ORF">Tco025E_07362</name>
</gene>
<sequence length="598" mass="69482">MASSFLVPFTLHVKRSELCESLQDELGPLLSLLRGEAVLSPRSNEAPVRNAASANVLQHLLEDIALPSLNADLELVNDGTLNFVAGARRAARFEHSYVRLIFQEYCRRKSIEKERAEALDECRRSRQALVDAELPLDVRASLAALEAEESEERAAVTVAYKSFLDWVDATTPEWLEAALRLEKGRQAKAAAIDAAKRALEEELAQQGNAATKGAVGTATDDASLRQKAIAMIEQEQERRLQAQEDRINMLRSQEEQLRRQIEDNRRRSEAEKEQQRAAELERRYRGLVEQEGSLQQRLSQYEQARMRREEERRVLLEHIEAEEQLLRRRLEEREAQRKKAEEEKEKLEREHREELYEHVEAEEALLRRRLQRYEEARTLEKEAAKRRAEEEREELYEHVRAEEEILRRRLEQRRKEAEAEKIRRDAEQQTRQRDALLKALTVETSALEGRMRHREEEAHRLRRLEDAKREEELRLLVEMEAKQSRVMEEHRRQLQTQPQPRQSQQHHQHQLQQPYQPASANNHIYYDPLSPTPPLPPPQAASGGSAAAATSPGAYPWGGSTVPSSYWQYAYYQPHPQQTQTQTQPPPSPGYMSFSVER</sequence>
<feature type="region of interest" description="Disordered" evidence="1">
    <location>
        <begin position="259"/>
        <end position="278"/>
    </location>
</feature>